<dbReference type="AlphaFoldDB" id="A0A1W7A978"/>
<gene>
    <name evidence="2" type="primary">ydjM</name>
    <name evidence="2" type="ORF">MCCS_04750</name>
</gene>
<dbReference type="PANTHER" id="PTHR35531">
    <property type="entry name" value="INNER MEMBRANE PROTEIN YBCI-RELATED"/>
    <property type="match status" value="1"/>
</dbReference>
<keyword evidence="3" id="KW-1185">Reference proteome</keyword>
<accession>A0A1W7A978</accession>
<dbReference type="Pfam" id="PF04307">
    <property type="entry name" value="YdjM"/>
    <property type="match status" value="1"/>
</dbReference>
<keyword evidence="1" id="KW-1133">Transmembrane helix</keyword>
<feature type="transmembrane region" description="Helical" evidence="1">
    <location>
        <begin position="25"/>
        <end position="45"/>
    </location>
</feature>
<keyword evidence="1" id="KW-0812">Transmembrane</keyword>
<dbReference type="KEGG" id="mcak:MCCS_04750"/>
<dbReference type="GeneID" id="35294618"/>
<dbReference type="Proteomes" id="UP000194154">
    <property type="component" value="Chromosome"/>
</dbReference>
<feature type="transmembrane region" description="Helical" evidence="1">
    <location>
        <begin position="94"/>
        <end position="122"/>
    </location>
</feature>
<keyword evidence="1" id="KW-0472">Membrane</keyword>
<dbReference type="OrthoDB" id="5459053at2"/>
<feature type="transmembrane region" description="Helical" evidence="1">
    <location>
        <begin position="134"/>
        <end position="155"/>
    </location>
</feature>
<dbReference type="InterPro" id="IPR007404">
    <property type="entry name" value="YdjM-like"/>
</dbReference>
<evidence type="ECO:0000313" key="3">
    <source>
        <dbReference type="Proteomes" id="UP000194154"/>
    </source>
</evidence>
<evidence type="ECO:0000313" key="2">
    <source>
        <dbReference type="EMBL" id="ARQ06138.1"/>
    </source>
</evidence>
<dbReference type="RefSeq" id="WP_086041824.1">
    <property type="nucleotide sequence ID" value="NZ_CBCRZA010000003.1"/>
</dbReference>
<feature type="transmembrane region" description="Helical" evidence="1">
    <location>
        <begin position="66"/>
        <end position="88"/>
    </location>
</feature>
<protein>
    <submittedName>
        <fullName evidence="2">Inner membrane protein YdjM</fullName>
    </submittedName>
</protein>
<reference evidence="2 3" key="1">
    <citation type="journal article" date="2017" name="Int. J. Syst. Evol. Microbiol.">
        <title>Macrococcus canis sp. nov., a skin bacterium associated with infections in dogs.</title>
        <authorList>
            <person name="Gobeli Brawand S."/>
            <person name="Cotting K."/>
            <person name="Gomez-Sanz E."/>
            <person name="Collaud A."/>
            <person name="Thomann A."/>
            <person name="Brodard I."/>
            <person name="Rodriguez-Campos S."/>
            <person name="Strauss C."/>
            <person name="Perreten V."/>
        </authorList>
    </citation>
    <scope>NUCLEOTIDE SEQUENCE [LARGE SCALE GENOMIC DNA]</scope>
    <source>
        <strain evidence="2 3">KM45013</strain>
    </source>
</reference>
<name>A0A1W7A978_9STAP</name>
<dbReference type="EMBL" id="CP021059">
    <property type="protein sequence ID" value="ARQ06138.1"/>
    <property type="molecule type" value="Genomic_DNA"/>
</dbReference>
<sequence>MTGKTHIACGVLIGTHYAISHAYNISQFAAIIGTSALFSIIPDICHAGSKLGRKIWPISTLIRVFFGHRTVTHSILFMLLVSTVLYLLQVQNIYIISANLGILSHLILDMMTPSGVTLFFPWTKKIRFPFKIKTGGIIDLSLATTFSLVTMYIVYNEIIHRTMSWIKY</sequence>
<dbReference type="STRING" id="1855823.MCCS_04750"/>
<evidence type="ECO:0000256" key="1">
    <source>
        <dbReference type="SAM" id="Phobius"/>
    </source>
</evidence>
<proteinExistence type="predicted"/>
<organism evidence="2 3">
    <name type="scientific">Macrococcoides canis</name>
    <dbReference type="NCBI Taxonomy" id="1855823"/>
    <lineage>
        <taxon>Bacteria</taxon>
        <taxon>Bacillati</taxon>
        <taxon>Bacillota</taxon>
        <taxon>Bacilli</taxon>
        <taxon>Bacillales</taxon>
        <taxon>Staphylococcaceae</taxon>
        <taxon>Macrococcoides</taxon>
    </lineage>
</organism>
<dbReference type="PANTHER" id="PTHR35531:SF1">
    <property type="entry name" value="INNER MEMBRANE PROTEIN YBCI-RELATED"/>
    <property type="match status" value="1"/>
</dbReference>